<keyword evidence="2" id="KW-0732">Signal</keyword>
<dbReference type="AlphaFoldDB" id="A0A8T2CM94"/>
<evidence type="ECO:0000256" key="2">
    <source>
        <dbReference type="SAM" id="SignalP"/>
    </source>
</evidence>
<dbReference type="OrthoDB" id="1105896at2759"/>
<comment type="caution">
    <text evidence="3">The sequence shown here is derived from an EMBL/GenBank/DDBJ whole genome shotgun (WGS) entry which is preliminary data.</text>
</comment>
<evidence type="ECO:0008006" key="5">
    <source>
        <dbReference type="Google" id="ProtNLM"/>
    </source>
</evidence>
<proteinExistence type="predicted"/>
<name>A0A8T2CM94_ARASU</name>
<organism evidence="3 4">
    <name type="scientific">Arabidopsis suecica</name>
    <name type="common">Swedish thale-cress</name>
    <name type="synonym">Cardaminopsis suecica</name>
    <dbReference type="NCBI Taxonomy" id="45249"/>
    <lineage>
        <taxon>Eukaryota</taxon>
        <taxon>Viridiplantae</taxon>
        <taxon>Streptophyta</taxon>
        <taxon>Embryophyta</taxon>
        <taxon>Tracheophyta</taxon>
        <taxon>Spermatophyta</taxon>
        <taxon>Magnoliopsida</taxon>
        <taxon>eudicotyledons</taxon>
        <taxon>Gunneridae</taxon>
        <taxon>Pentapetalae</taxon>
        <taxon>rosids</taxon>
        <taxon>malvids</taxon>
        <taxon>Brassicales</taxon>
        <taxon>Brassicaceae</taxon>
        <taxon>Camelineae</taxon>
        <taxon>Arabidopsis</taxon>
    </lineage>
</organism>
<reference evidence="3 4" key="1">
    <citation type="submission" date="2020-12" db="EMBL/GenBank/DDBJ databases">
        <title>Concerted genomic and epigenomic changes stabilize Arabidopsis allopolyploids.</title>
        <authorList>
            <person name="Chen Z."/>
        </authorList>
    </citation>
    <scope>NUCLEOTIDE SEQUENCE [LARGE SCALE GENOMIC DNA]</scope>
    <source>
        <strain evidence="3">As9502</strain>
        <tissue evidence="3">Leaf</tissue>
    </source>
</reference>
<protein>
    <recommendedName>
        <fullName evidence="5">Transmembrane protein</fullName>
    </recommendedName>
</protein>
<evidence type="ECO:0000313" key="3">
    <source>
        <dbReference type="EMBL" id="KAG7599382.1"/>
    </source>
</evidence>
<dbReference type="EMBL" id="JAEFBJ010000006">
    <property type="protein sequence ID" value="KAG7599382.1"/>
    <property type="molecule type" value="Genomic_DNA"/>
</dbReference>
<accession>A0A8T2CM94</accession>
<keyword evidence="4" id="KW-1185">Reference proteome</keyword>
<feature type="chain" id="PRO_5035916456" description="Transmembrane protein" evidence="2">
    <location>
        <begin position="26"/>
        <end position="79"/>
    </location>
</feature>
<feature type="signal peptide" evidence="2">
    <location>
        <begin position="1"/>
        <end position="25"/>
    </location>
</feature>
<gene>
    <name evidence="3" type="ORF">ISN44_As06g035640</name>
</gene>
<sequence length="79" mass="8733">MYKLTVCITILSFLLFSGLSNTVLARIRYESPSQRKEIGKEVWDQTLLSENKIGASGSNSGRAPSCNNSCKPSRPLLKK</sequence>
<feature type="region of interest" description="Disordered" evidence="1">
    <location>
        <begin position="54"/>
        <end position="79"/>
    </location>
</feature>
<evidence type="ECO:0000313" key="4">
    <source>
        <dbReference type="Proteomes" id="UP000694251"/>
    </source>
</evidence>
<dbReference type="Proteomes" id="UP000694251">
    <property type="component" value="Chromosome 6"/>
</dbReference>
<evidence type="ECO:0000256" key="1">
    <source>
        <dbReference type="SAM" id="MobiDB-lite"/>
    </source>
</evidence>
<feature type="compositionally biased region" description="Polar residues" evidence="1">
    <location>
        <begin position="56"/>
        <end position="71"/>
    </location>
</feature>